<dbReference type="AlphaFoldDB" id="A0A3S9T0Z6"/>
<name>A0A3S9T0Z6_9FIRM</name>
<keyword evidence="4 6" id="KW-0067">ATP-binding</keyword>
<reference evidence="9 10" key="1">
    <citation type="submission" date="2016-07" db="EMBL/GenBank/DDBJ databases">
        <title>Genome and transcriptome analysis of iron-reducing fermentative bacteria Anoxybacter fermentans.</title>
        <authorList>
            <person name="Zeng X."/>
            <person name="Shao Z."/>
        </authorList>
    </citation>
    <scope>NUCLEOTIDE SEQUENCE [LARGE SCALE GENOMIC DNA]</scope>
    <source>
        <strain evidence="9 10">DY22613</strain>
    </source>
</reference>
<dbReference type="NCBIfam" id="TIGR00092">
    <property type="entry name" value="redox-regulated ATPase YchF"/>
    <property type="match status" value="1"/>
</dbReference>
<dbReference type="GO" id="GO:0005737">
    <property type="term" value="C:cytoplasm"/>
    <property type="evidence" value="ECO:0007669"/>
    <property type="project" value="TreeGrafter"/>
</dbReference>
<dbReference type="GO" id="GO:0016887">
    <property type="term" value="F:ATP hydrolysis activity"/>
    <property type="evidence" value="ECO:0007669"/>
    <property type="project" value="UniProtKB-UniRule"/>
</dbReference>
<dbReference type="PROSITE" id="PS51710">
    <property type="entry name" value="G_OBG"/>
    <property type="match status" value="1"/>
</dbReference>
<dbReference type="KEGG" id="aft:BBF96_13215"/>
<dbReference type="GO" id="GO:0046872">
    <property type="term" value="F:metal ion binding"/>
    <property type="evidence" value="ECO:0007669"/>
    <property type="project" value="UniProtKB-KW"/>
</dbReference>
<dbReference type="InterPro" id="IPR012675">
    <property type="entry name" value="Beta-grasp_dom_sf"/>
</dbReference>
<dbReference type="InterPro" id="IPR004095">
    <property type="entry name" value="TGS"/>
</dbReference>
<dbReference type="InterPro" id="IPR004396">
    <property type="entry name" value="ATPase_YchF/OLA1"/>
</dbReference>
<dbReference type="GO" id="GO:0005525">
    <property type="term" value="F:GTP binding"/>
    <property type="evidence" value="ECO:0007669"/>
    <property type="project" value="InterPro"/>
</dbReference>
<feature type="binding site" evidence="6">
    <location>
        <begin position="12"/>
        <end position="17"/>
    </location>
    <ligand>
        <name>ATP</name>
        <dbReference type="ChEBI" id="CHEBI:30616"/>
    </ligand>
</feature>
<evidence type="ECO:0000256" key="5">
    <source>
        <dbReference type="ARBA" id="ARBA00022842"/>
    </source>
</evidence>
<dbReference type="Gene3D" id="3.10.20.30">
    <property type="match status" value="1"/>
</dbReference>
<accession>A0A3S9T0Z6</accession>
<proteinExistence type="inferred from homology"/>
<dbReference type="PANTHER" id="PTHR23305">
    <property type="entry name" value="OBG GTPASE FAMILY"/>
    <property type="match status" value="1"/>
</dbReference>
<dbReference type="RefSeq" id="WP_127017633.1">
    <property type="nucleotide sequence ID" value="NZ_CP016379.1"/>
</dbReference>
<dbReference type="GO" id="GO:0005524">
    <property type="term" value="F:ATP binding"/>
    <property type="evidence" value="ECO:0007669"/>
    <property type="project" value="UniProtKB-UniRule"/>
</dbReference>
<evidence type="ECO:0000313" key="10">
    <source>
        <dbReference type="Proteomes" id="UP000267250"/>
    </source>
</evidence>
<comment type="cofactor">
    <cofactor evidence="1">
        <name>Mg(2+)</name>
        <dbReference type="ChEBI" id="CHEBI:18420"/>
    </cofactor>
</comment>
<dbReference type="EMBL" id="CP016379">
    <property type="protein sequence ID" value="AZR74276.1"/>
    <property type="molecule type" value="Genomic_DNA"/>
</dbReference>
<dbReference type="PROSITE" id="PS51880">
    <property type="entry name" value="TGS"/>
    <property type="match status" value="1"/>
</dbReference>
<dbReference type="CDD" id="cd04867">
    <property type="entry name" value="TGS_YchF_OLA1"/>
    <property type="match status" value="1"/>
</dbReference>
<protein>
    <recommendedName>
        <fullName evidence="6">Ribosome-binding ATPase YchF</fullName>
    </recommendedName>
</protein>
<dbReference type="SUPFAM" id="SSF52540">
    <property type="entry name" value="P-loop containing nucleoside triphosphate hydrolases"/>
    <property type="match status" value="1"/>
</dbReference>
<evidence type="ECO:0000256" key="1">
    <source>
        <dbReference type="ARBA" id="ARBA00001946"/>
    </source>
</evidence>
<dbReference type="FunFam" id="1.10.150.300:FF:000001">
    <property type="entry name" value="Ribosome-binding ATPase YchF"/>
    <property type="match status" value="1"/>
</dbReference>
<dbReference type="InterPro" id="IPR012676">
    <property type="entry name" value="TGS-like"/>
</dbReference>
<evidence type="ECO:0000313" key="9">
    <source>
        <dbReference type="EMBL" id="AZR74276.1"/>
    </source>
</evidence>
<keyword evidence="3 6" id="KW-0547">Nucleotide-binding</keyword>
<dbReference type="Pfam" id="PF06071">
    <property type="entry name" value="YchF-GTPase_C"/>
    <property type="match status" value="1"/>
</dbReference>
<comment type="function">
    <text evidence="6">ATPase that binds to both the 70S ribosome and the 50S ribosomal subunit in a nucleotide-independent manner.</text>
</comment>
<dbReference type="InterPro" id="IPR031167">
    <property type="entry name" value="G_OBG"/>
</dbReference>
<dbReference type="Proteomes" id="UP000267250">
    <property type="component" value="Chromosome"/>
</dbReference>
<comment type="similarity">
    <text evidence="6">Belongs to the TRAFAC class OBG-HflX-like GTPase superfamily. OBG GTPase family. YchF/OLA1 subfamily.</text>
</comment>
<dbReference type="HAMAP" id="MF_00944">
    <property type="entry name" value="YchF_OLA1_ATPase"/>
    <property type="match status" value="1"/>
</dbReference>
<dbReference type="InterPro" id="IPR023192">
    <property type="entry name" value="TGS-like_dom_sf"/>
</dbReference>
<evidence type="ECO:0000259" key="7">
    <source>
        <dbReference type="PROSITE" id="PS51710"/>
    </source>
</evidence>
<dbReference type="GO" id="GO:0043023">
    <property type="term" value="F:ribosomal large subunit binding"/>
    <property type="evidence" value="ECO:0007669"/>
    <property type="project" value="UniProtKB-UniRule"/>
</dbReference>
<keyword evidence="2" id="KW-0479">Metal-binding</keyword>
<organism evidence="9 10">
    <name type="scientific">Anoxybacter fermentans</name>
    <dbReference type="NCBI Taxonomy" id="1323375"/>
    <lineage>
        <taxon>Bacteria</taxon>
        <taxon>Bacillati</taxon>
        <taxon>Bacillota</taxon>
        <taxon>Clostridia</taxon>
        <taxon>Halanaerobiales</taxon>
        <taxon>Anoxybacter</taxon>
    </lineage>
</organism>
<evidence type="ECO:0000259" key="8">
    <source>
        <dbReference type="PROSITE" id="PS51880"/>
    </source>
</evidence>
<dbReference type="CDD" id="cd01900">
    <property type="entry name" value="YchF"/>
    <property type="match status" value="1"/>
</dbReference>
<gene>
    <name evidence="6" type="primary">ychF</name>
    <name evidence="9" type="ORF">BBF96_13215</name>
</gene>
<evidence type="ECO:0000256" key="3">
    <source>
        <dbReference type="ARBA" id="ARBA00022741"/>
    </source>
</evidence>
<dbReference type="Pfam" id="PF01926">
    <property type="entry name" value="MMR_HSR1"/>
    <property type="match status" value="1"/>
</dbReference>
<dbReference type="PANTHER" id="PTHR23305:SF18">
    <property type="entry name" value="OBG-TYPE G DOMAIN-CONTAINING PROTEIN"/>
    <property type="match status" value="1"/>
</dbReference>
<dbReference type="SUPFAM" id="SSF81271">
    <property type="entry name" value="TGS-like"/>
    <property type="match status" value="1"/>
</dbReference>
<dbReference type="Gene3D" id="3.40.50.300">
    <property type="entry name" value="P-loop containing nucleotide triphosphate hydrolases"/>
    <property type="match status" value="1"/>
</dbReference>
<evidence type="ECO:0000256" key="2">
    <source>
        <dbReference type="ARBA" id="ARBA00022723"/>
    </source>
</evidence>
<keyword evidence="10" id="KW-1185">Reference proteome</keyword>
<evidence type="ECO:0000256" key="4">
    <source>
        <dbReference type="ARBA" id="ARBA00022840"/>
    </source>
</evidence>
<dbReference type="InterPro" id="IPR013029">
    <property type="entry name" value="YchF_C"/>
</dbReference>
<keyword evidence="5" id="KW-0460">Magnesium</keyword>
<dbReference type="PIRSF" id="PIRSF006641">
    <property type="entry name" value="CHP00092"/>
    <property type="match status" value="1"/>
</dbReference>
<dbReference type="InterPro" id="IPR041706">
    <property type="entry name" value="YchF_N"/>
</dbReference>
<feature type="domain" description="OBG-type G" evidence="7">
    <location>
        <begin position="3"/>
        <end position="257"/>
    </location>
</feature>
<evidence type="ECO:0000256" key="6">
    <source>
        <dbReference type="HAMAP-Rule" id="MF_00944"/>
    </source>
</evidence>
<dbReference type="InterPro" id="IPR027417">
    <property type="entry name" value="P-loop_NTPase"/>
</dbReference>
<dbReference type="Gene3D" id="1.10.150.300">
    <property type="entry name" value="TGS-like domain"/>
    <property type="match status" value="1"/>
</dbReference>
<dbReference type="FunFam" id="3.10.20.30:FF:000001">
    <property type="entry name" value="Ribosome-binding ATPase YchF"/>
    <property type="match status" value="1"/>
</dbReference>
<feature type="domain" description="TGS" evidence="8">
    <location>
        <begin position="279"/>
        <end position="362"/>
    </location>
</feature>
<dbReference type="PRINTS" id="PR00326">
    <property type="entry name" value="GTP1OBG"/>
</dbReference>
<dbReference type="OrthoDB" id="9807318at2"/>
<sequence length="363" mass="40628">MAVRIGLVGLPNVGKSTLFNALTGASVSAENYPFCTIDPNVGVVPVPDYRLERLTEIYQPKKTVPTTIEFVDIAGLVKGASKGEGLGNQFLAHIREVDAIAHVVRCFEGLNVTHVEKELNPIRDIEIIKTELCLADLATVEKRYDKTERMLKTGDPIYKEELKRLERFKNELNQGRQINEIDLDEIEERLVRELHLLTAKKILYIANVSEGEVPEENQYFKQIKSLAEREGTKAVAISAKIEADLAELTPEEASLFKKELGIEKTGLDQLIQASYQLLDLITFFTGNDNEVHAWTLEDGATAPEAAGKVHTDMQKGFICAEVINFADLDQLGSLAKAREEGKLRIEGKDYLVKDGDICYFRHR</sequence>
<dbReference type="InterPro" id="IPR006073">
    <property type="entry name" value="GTP-bd"/>
</dbReference>